<dbReference type="Gene3D" id="1.10.390.10">
    <property type="entry name" value="Neutral Protease Domain 2"/>
    <property type="match status" value="1"/>
</dbReference>
<evidence type="ECO:0000259" key="1">
    <source>
        <dbReference type="Pfam" id="PF01433"/>
    </source>
</evidence>
<dbReference type="GO" id="GO:0042277">
    <property type="term" value="F:peptide binding"/>
    <property type="evidence" value="ECO:0007669"/>
    <property type="project" value="TreeGrafter"/>
</dbReference>
<dbReference type="InterPro" id="IPR042097">
    <property type="entry name" value="Aminopeptidase_N-like_N_sf"/>
</dbReference>
<dbReference type="SUPFAM" id="SSF55486">
    <property type="entry name" value="Metalloproteases ('zincins'), catalytic domain"/>
    <property type="match status" value="1"/>
</dbReference>
<reference evidence="2" key="1">
    <citation type="submission" date="2016-11" db="UniProtKB">
        <authorList>
            <consortium name="WormBaseParasite"/>
        </authorList>
    </citation>
    <scope>IDENTIFICATION</scope>
    <source>
        <strain evidence="2">pt0022</strain>
    </source>
</reference>
<dbReference type="InterPro" id="IPR050344">
    <property type="entry name" value="Peptidase_M1_aminopeptidases"/>
</dbReference>
<dbReference type="WBParaSite" id="maker-PairedContig_3969-snap-gene-0.5-mRNA-1">
    <property type="protein sequence ID" value="maker-PairedContig_3969-snap-gene-0.5-mRNA-1"/>
    <property type="gene ID" value="maker-PairedContig_3969-snap-gene-0.5"/>
</dbReference>
<feature type="domain" description="Peptidase M1 membrane alanine aminopeptidase" evidence="1">
    <location>
        <begin position="106"/>
        <end position="156"/>
    </location>
</feature>
<dbReference type="SUPFAM" id="SSF63737">
    <property type="entry name" value="Leukotriene A4 hydrolase N-terminal domain"/>
    <property type="match status" value="1"/>
</dbReference>
<dbReference type="GO" id="GO:0006508">
    <property type="term" value="P:proteolysis"/>
    <property type="evidence" value="ECO:0007669"/>
    <property type="project" value="TreeGrafter"/>
</dbReference>
<dbReference type="GO" id="GO:0016020">
    <property type="term" value="C:membrane"/>
    <property type="evidence" value="ECO:0007669"/>
    <property type="project" value="TreeGrafter"/>
</dbReference>
<sequence length="160" mass="18011">MGELNEKMRDFYRSSYKDVDGKECYLAATQFENMISETKIDDKKVVKFATTPSMSTYLVAFAVGQLEYIEGKTSGDCTVRLYTSPGKKNQGKFSLEVGIKALDWCSAMENWGLVTYREVTLLVDPTKSSTRQKSRIALVVAHELAHFWVGDLVTMVDVPN</sequence>
<dbReference type="InterPro" id="IPR027268">
    <property type="entry name" value="Peptidase_M4/M1_CTD_sf"/>
</dbReference>
<dbReference type="GO" id="GO:0005615">
    <property type="term" value="C:extracellular space"/>
    <property type="evidence" value="ECO:0007669"/>
    <property type="project" value="TreeGrafter"/>
</dbReference>
<dbReference type="PANTHER" id="PTHR11533:SF174">
    <property type="entry name" value="PUROMYCIN-SENSITIVE AMINOPEPTIDASE-RELATED"/>
    <property type="match status" value="1"/>
</dbReference>
<dbReference type="STRING" id="6293.A0A1I8EQ17"/>
<dbReference type="Pfam" id="PF01433">
    <property type="entry name" value="Peptidase_M1"/>
    <property type="match status" value="1"/>
</dbReference>
<dbReference type="GO" id="GO:0005737">
    <property type="term" value="C:cytoplasm"/>
    <property type="evidence" value="ECO:0007669"/>
    <property type="project" value="TreeGrafter"/>
</dbReference>
<dbReference type="AlphaFoldDB" id="A0A1I8EQ17"/>
<proteinExistence type="predicted"/>
<evidence type="ECO:0000313" key="2">
    <source>
        <dbReference type="WBParaSite" id="maker-PairedContig_3969-snap-gene-0.5-mRNA-1"/>
    </source>
</evidence>
<dbReference type="InterPro" id="IPR014782">
    <property type="entry name" value="Peptidase_M1_dom"/>
</dbReference>
<dbReference type="Gene3D" id="2.60.40.1730">
    <property type="entry name" value="tricorn interacting facor f3 domain"/>
    <property type="match status" value="2"/>
</dbReference>
<dbReference type="GO" id="GO:0008270">
    <property type="term" value="F:zinc ion binding"/>
    <property type="evidence" value="ECO:0007669"/>
    <property type="project" value="InterPro"/>
</dbReference>
<dbReference type="GO" id="GO:0070006">
    <property type="term" value="F:metalloaminopeptidase activity"/>
    <property type="evidence" value="ECO:0007669"/>
    <property type="project" value="TreeGrafter"/>
</dbReference>
<accession>A0A1I8EQ17</accession>
<organism evidence="2">
    <name type="scientific">Wuchereria bancrofti</name>
    <dbReference type="NCBI Taxonomy" id="6293"/>
    <lineage>
        <taxon>Eukaryota</taxon>
        <taxon>Metazoa</taxon>
        <taxon>Ecdysozoa</taxon>
        <taxon>Nematoda</taxon>
        <taxon>Chromadorea</taxon>
        <taxon>Rhabditida</taxon>
        <taxon>Spirurina</taxon>
        <taxon>Spiruromorpha</taxon>
        <taxon>Filarioidea</taxon>
        <taxon>Onchocercidae</taxon>
        <taxon>Wuchereria</taxon>
    </lineage>
</organism>
<dbReference type="GO" id="GO:0043171">
    <property type="term" value="P:peptide catabolic process"/>
    <property type="evidence" value="ECO:0007669"/>
    <property type="project" value="TreeGrafter"/>
</dbReference>
<name>A0A1I8EQ17_WUCBA</name>
<protein>
    <submittedName>
        <fullName evidence="2">Peptidase_M1 domain-containing protein</fullName>
    </submittedName>
</protein>
<dbReference type="PANTHER" id="PTHR11533">
    <property type="entry name" value="PROTEASE M1 ZINC METALLOPROTEASE"/>
    <property type="match status" value="1"/>
</dbReference>